<sequence length="325" mass="36395">MENENEPKEGSMEMSNLEAFLEATTPHLRWRSAPMDCFEAPSSVWQLDKKHVVDYFTLEDLWQHYSESSAYGIAVPLRFDQSAAAAGDNTITQHFVPYLSAIQIYTSAKTPIPTRSIGGSETDSWSDDSIADKLSRSWDAASDDSSHEEFDFRNPPKQTGYLNFQYTEWDPPYERPPIADKVAELAQDYPCLMSLKSAELSPWSWLSVAWYIASPHKILQCGRCADSDGSDSERTVAVSPFGLATYRMEGKLWRDEEPSSSSCPAAVGVGAGSSSNNDNNKRRRRLCDELYWAASSWLKQVGVHHPDLNYFTSHGHGSAAITSRR</sequence>
<reference evidence="2" key="1">
    <citation type="journal article" date="2018" name="DNA Res.">
        <title>Multiple hybrid de novo genome assembly of finger millet, an orphan allotetraploid crop.</title>
        <authorList>
            <person name="Hatakeyama M."/>
            <person name="Aluri S."/>
            <person name="Balachadran M.T."/>
            <person name="Sivarajan S.R."/>
            <person name="Patrignani A."/>
            <person name="Gruter S."/>
            <person name="Poveda L."/>
            <person name="Shimizu-Inatsugi R."/>
            <person name="Baeten J."/>
            <person name="Francoijs K.J."/>
            <person name="Nataraja K.N."/>
            <person name="Reddy Y.A.N."/>
            <person name="Phadnis S."/>
            <person name="Ravikumar R.L."/>
            <person name="Schlapbach R."/>
            <person name="Sreeman S.M."/>
            <person name="Shimizu K.K."/>
        </authorList>
    </citation>
    <scope>NUCLEOTIDE SEQUENCE</scope>
</reference>
<gene>
    <name evidence="2" type="primary">ga03378</name>
    <name evidence="2" type="ORF">PR202_ga03378</name>
</gene>
<evidence type="ECO:0000256" key="1">
    <source>
        <dbReference type="SAM" id="MobiDB-lite"/>
    </source>
</evidence>
<reference evidence="2" key="2">
    <citation type="submission" date="2021-12" db="EMBL/GenBank/DDBJ databases">
        <title>Resequencing data analysis of finger millet.</title>
        <authorList>
            <person name="Hatakeyama M."/>
            <person name="Aluri S."/>
            <person name="Balachadran M.T."/>
            <person name="Sivarajan S.R."/>
            <person name="Poveda L."/>
            <person name="Shimizu-Inatsugi R."/>
            <person name="Schlapbach R."/>
            <person name="Sreeman S.M."/>
            <person name="Shimizu K.K."/>
        </authorList>
    </citation>
    <scope>NUCLEOTIDE SEQUENCE</scope>
</reference>
<evidence type="ECO:0000313" key="2">
    <source>
        <dbReference type="EMBL" id="GJM87427.1"/>
    </source>
</evidence>
<evidence type="ECO:0000313" key="3">
    <source>
        <dbReference type="Proteomes" id="UP001054889"/>
    </source>
</evidence>
<accession>A0AAV5BND6</accession>
<name>A0AAV5BND6_ELECO</name>
<organism evidence="2 3">
    <name type="scientific">Eleusine coracana subsp. coracana</name>
    <dbReference type="NCBI Taxonomy" id="191504"/>
    <lineage>
        <taxon>Eukaryota</taxon>
        <taxon>Viridiplantae</taxon>
        <taxon>Streptophyta</taxon>
        <taxon>Embryophyta</taxon>
        <taxon>Tracheophyta</taxon>
        <taxon>Spermatophyta</taxon>
        <taxon>Magnoliopsida</taxon>
        <taxon>Liliopsida</taxon>
        <taxon>Poales</taxon>
        <taxon>Poaceae</taxon>
        <taxon>PACMAD clade</taxon>
        <taxon>Chloridoideae</taxon>
        <taxon>Cynodonteae</taxon>
        <taxon>Eleusininae</taxon>
        <taxon>Eleusine</taxon>
    </lineage>
</organism>
<comment type="caution">
    <text evidence="2">The sequence shown here is derived from an EMBL/GenBank/DDBJ whole genome shotgun (WGS) entry which is preliminary data.</text>
</comment>
<dbReference type="Proteomes" id="UP001054889">
    <property type="component" value="Unassembled WGS sequence"/>
</dbReference>
<dbReference type="PANTHER" id="PTHR31343">
    <property type="entry name" value="T15D22.8"/>
    <property type="match status" value="1"/>
</dbReference>
<feature type="region of interest" description="Disordered" evidence="1">
    <location>
        <begin position="255"/>
        <end position="280"/>
    </location>
</feature>
<dbReference type="EMBL" id="BQKI01000001">
    <property type="protein sequence ID" value="GJM87427.1"/>
    <property type="molecule type" value="Genomic_DNA"/>
</dbReference>
<keyword evidence="3" id="KW-1185">Reference proteome</keyword>
<dbReference type="PANTHER" id="PTHR31343:SF29">
    <property type="entry name" value="DUF789 DOMAIN-CONTAINING PROTEIN"/>
    <property type="match status" value="1"/>
</dbReference>
<proteinExistence type="predicted"/>
<dbReference type="AlphaFoldDB" id="A0AAV5BND6"/>
<protein>
    <submittedName>
        <fullName evidence="2">Uncharacterized protein</fullName>
    </submittedName>
</protein>
<dbReference type="Pfam" id="PF05623">
    <property type="entry name" value="DUF789"/>
    <property type="match status" value="2"/>
</dbReference>
<dbReference type="InterPro" id="IPR008507">
    <property type="entry name" value="DUF789"/>
</dbReference>